<keyword evidence="3" id="KW-1185">Reference proteome</keyword>
<comment type="caution">
    <text evidence="2">The sequence shown here is derived from an EMBL/GenBank/DDBJ whole genome shotgun (WGS) entry which is preliminary data.</text>
</comment>
<evidence type="ECO:0000313" key="3">
    <source>
        <dbReference type="Proteomes" id="UP001589575"/>
    </source>
</evidence>
<name>A0ABV5G4V6_9MICC</name>
<organism evidence="2 3">
    <name type="scientific">Citricoccus parietis</name>
    <dbReference type="NCBI Taxonomy" id="592307"/>
    <lineage>
        <taxon>Bacteria</taxon>
        <taxon>Bacillati</taxon>
        <taxon>Actinomycetota</taxon>
        <taxon>Actinomycetes</taxon>
        <taxon>Micrococcales</taxon>
        <taxon>Micrococcaceae</taxon>
        <taxon>Citricoccus</taxon>
    </lineage>
</organism>
<feature type="region of interest" description="Disordered" evidence="1">
    <location>
        <begin position="1"/>
        <end position="22"/>
    </location>
</feature>
<evidence type="ECO:0000313" key="2">
    <source>
        <dbReference type="EMBL" id="MFB9073962.1"/>
    </source>
</evidence>
<evidence type="ECO:0000256" key="1">
    <source>
        <dbReference type="SAM" id="MobiDB-lite"/>
    </source>
</evidence>
<dbReference type="Proteomes" id="UP001589575">
    <property type="component" value="Unassembled WGS sequence"/>
</dbReference>
<dbReference type="EMBL" id="JBHMFI010000001">
    <property type="protein sequence ID" value="MFB9073962.1"/>
    <property type="molecule type" value="Genomic_DNA"/>
</dbReference>
<reference evidence="2 3" key="1">
    <citation type="submission" date="2024-09" db="EMBL/GenBank/DDBJ databases">
        <authorList>
            <person name="Sun Q."/>
            <person name="Mori K."/>
        </authorList>
    </citation>
    <scope>NUCLEOTIDE SEQUENCE [LARGE SCALE GENOMIC DNA]</scope>
    <source>
        <strain evidence="2 3">CCM 7609</strain>
    </source>
</reference>
<proteinExistence type="predicted"/>
<gene>
    <name evidence="2" type="ORF">ACFFX0_23315</name>
</gene>
<feature type="compositionally biased region" description="Low complexity" evidence="1">
    <location>
        <begin position="10"/>
        <end position="21"/>
    </location>
</feature>
<accession>A0ABV5G4V6</accession>
<protein>
    <submittedName>
        <fullName evidence="2">Uncharacterized protein</fullName>
    </submittedName>
</protein>
<sequence>MARRAPALGSASTSADSSTISRFRFTVPQPVPGLRPPYVSGWSGTTVTEQISSIT</sequence>